<reference evidence="1" key="1">
    <citation type="journal article" date="2020" name="Stud. Mycol.">
        <title>101 Dothideomycetes genomes: a test case for predicting lifestyles and emergence of pathogens.</title>
        <authorList>
            <person name="Haridas S."/>
            <person name="Albert R."/>
            <person name="Binder M."/>
            <person name="Bloem J."/>
            <person name="Labutti K."/>
            <person name="Salamov A."/>
            <person name="Andreopoulos B."/>
            <person name="Baker S."/>
            <person name="Barry K."/>
            <person name="Bills G."/>
            <person name="Bluhm B."/>
            <person name="Cannon C."/>
            <person name="Castanera R."/>
            <person name="Culley D."/>
            <person name="Daum C."/>
            <person name="Ezra D."/>
            <person name="Gonzalez J."/>
            <person name="Henrissat B."/>
            <person name="Kuo A."/>
            <person name="Liang C."/>
            <person name="Lipzen A."/>
            <person name="Lutzoni F."/>
            <person name="Magnuson J."/>
            <person name="Mondo S."/>
            <person name="Nolan M."/>
            <person name="Ohm R."/>
            <person name="Pangilinan J."/>
            <person name="Park H.-J."/>
            <person name="Ramirez L."/>
            <person name="Alfaro M."/>
            <person name="Sun H."/>
            <person name="Tritt A."/>
            <person name="Yoshinaga Y."/>
            <person name="Zwiers L.-H."/>
            <person name="Turgeon B."/>
            <person name="Goodwin S."/>
            <person name="Spatafora J."/>
            <person name="Crous P."/>
            <person name="Grigoriev I."/>
        </authorList>
    </citation>
    <scope>NUCLEOTIDE SEQUENCE</scope>
    <source>
        <strain evidence="1">CBS 279.74</strain>
    </source>
</reference>
<gene>
    <name evidence="1" type="ORF">K504DRAFT_506012</name>
</gene>
<dbReference type="AlphaFoldDB" id="A0A6G1JYC1"/>
<organism evidence="1 2">
    <name type="scientific">Pleomassaria siparia CBS 279.74</name>
    <dbReference type="NCBI Taxonomy" id="1314801"/>
    <lineage>
        <taxon>Eukaryota</taxon>
        <taxon>Fungi</taxon>
        <taxon>Dikarya</taxon>
        <taxon>Ascomycota</taxon>
        <taxon>Pezizomycotina</taxon>
        <taxon>Dothideomycetes</taxon>
        <taxon>Pleosporomycetidae</taxon>
        <taxon>Pleosporales</taxon>
        <taxon>Pleomassariaceae</taxon>
        <taxon>Pleomassaria</taxon>
    </lineage>
</organism>
<proteinExistence type="predicted"/>
<evidence type="ECO:0000313" key="1">
    <source>
        <dbReference type="EMBL" id="KAF2705609.1"/>
    </source>
</evidence>
<accession>A0A6G1JYC1</accession>
<sequence>MSLVFVVVGNVQEVITTITTITMAMDMAMTIAIAIAIAIAAARARTFIRIEERKKKKKKRQRVRLHQNQIKTVVEAVASTAWKPVSVASGAPARHLSNSIGAPLPGLGEQRHDVLQGSPKLAQLVRATSPHSLHSMPVPGLRQVAWVAPI</sequence>
<dbReference type="EMBL" id="MU005778">
    <property type="protein sequence ID" value="KAF2705609.1"/>
    <property type="molecule type" value="Genomic_DNA"/>
</dbReference>
<dbReference type="Proteomes" id="UP000799428">
    <property type="component" value="Unassembled WGS sequence"/>
</dbReference>
<keyword evidence="2" id="KW-1185">Reference proteome</keyword>
<protein>
    <submittedName>
        <fullName evidence="1">Uncharacterized protein</fullName>
    </submittedName>
</protein>
<name>A0A6G1JYC1_9PLEO</name>
<evidence type="ECO:0000313" key="2">
    <source>
        <dbReference type="Proteomes" id="UP000799428"/>
    </source>
</evidence>